<feature type="transmembrane region" description="Helical" evidence="1">
    <location>
        <begin position="77"/>
        <end position="97"/>
    </location>
</feature>
<name>A0ABW3FDK2_9HYPH</name>
<reference evidence="3" key="1">
    <citation type="journal article" date="2019" name="Int. J. Syst. Evol. Microbiol.">
        <title>The Global Catalogue of Microorganisms (GCM) 10K type strain sequencing project: providing services to taxonomists for standard genome sequencing and annotation.</title>
        <authorList>
            <consortium name="The Broad Institute Genomics Platform"/>
            <consortium name="The Broad Institute Genome Sequencing Center for Infectious Disease"/>
            <person name="Wu L."/>
            <person name="Ma J."/>
        </authorList>
    </citation>
    <scope>NUCLEOTIDE SEQUENCE [LARGE SCALE GENOMIC DNA]</scope>
    <source>
        <strain evidence="3">CCUG 60023</strain>
    </source>
</reference>
<proteinExistence type="predicted"/>
<dbReference type="RefSeq" id="WP_377212414.1">
    <property type="nucleotide sequence ID" value="NZ_JBHTJV010000009.1"/>
</dbReference>
<gene>
    <name evidence="2" type="ORF">ACFQ14_09060</name>
</gene>
<protein>
    <recommendedName>
        <fullName evidence="4">DUF4345 domain-containing protein</fullName>
    </recommendedName>
</protein>
<sequence length="136" mass="14705">MNFSLPSSSSETLAFLVLLIALAGGLITLFAPRMIMRWTGLALADGRAFGLSEIRGALGGFYVGVALYILLSEPRPYIILTFAFGFFCFGRILAFVVDRVHNPQHMGAIMGDAILATIPAMHTFGGFSFLEAILGW</sequence>
<keyword evidence="3" id="KW-1185">Reference proteome</keyword>
<evidence type="ECO:0000313" key="2">
    <source>
        <dbReference type="EMBL" id="MFD0916554.1"/>
    </source>
</evidence>
<organism evidence="2 3">
    <name type="scientific">Pseudahrensia aquimaris</name>
    <dbReference type="NCBI Taxonomy" id="744461"/>
    <lineage>
        <taxon>Bacteria</taxon>
        <taxon>Pseudomonadati</taxon>
        <taxon>Pseudomonadota</taxon>
        <taxon>Alphaproteobacteria</taxon>
        <taxon>Hyphomicrobiales</taxon>
        <taxon>Ahrensiaceae</taxon>
        <taxon>Pseudahrensia</taxon>
    </lineage>
</organism>
<evidence type="ECO:0008006" key="4">
    <source>
        <dbReference type="Google" id="ProtNLM"/>
    </source>
</evidence>
<accession>A0ABW3FDK2</accession>
<feature type="transmembrane region" description="Helical" evidence="1">
    <location>
        <begin position="52"/>
        <end position="71"/>
    </location>
</feature>
<feature type="transmembrane region" description="Helical" evidence="1">
    <location>
        <begin position="109"/>
        <end position="130"/>
    </location>
</feature>
<feature type="transmembrane region" description="Helical" evidence="1">
    <location>
        <begin position="12"/>
        <end position="31"/>
    </location>
</feature>
<keyword evidence="1" id="KW-0472">Membrane</keyword>
<evidence type="ECO:0000256" key="1">
    <source>
        <dbReference type="SAM" id="Phobius"/>
    </source>
</evidence>
<comment type="caution">
    <text evidence="2">The sequence shown here is derived from an EMBL/GenBank/DDBJ whole genome shotgun (WGS) entry which is preliminary data.</text>
</comment>
<keyword evidence="1" id="KW-0812">Transmembrane</keyword>
<dbReference type="EMBL" id="JBHTJV010000009">
    <property type="protein sequence ID" value="MFD0916554.1"/>
    <property type="molecule type" value="Genomic_DNA"/>
</dbReference>
<evidence type="ECO:0000313" key="3">
    <source>
        <dbReference type="Proteomes" id="UP001597101"/>
    </source>
</evidence>
<keyword evidence="1" id="KW-1133">Transmembrane helix</keyword>
<dbReference type="Proteomes" id="UP001597101">
    <property type="component" value="Unassembled WGS sequence"/>
</dbReference>